<dbReference type="Pfam" id="PF12095">
    <property type="entry name" value="CRR7"/>
    <property type="match status" value="1"/>
</dbReference>
<proteinExistence type="predicted"/>
<accession>A0A1L9QK08</accession>
<reference evidence="1" key="1">
    <citation type="submission" date="2016-10" db="EMBL/GenBank/DDBJ databases">
        <title>CRISPR-Cas defence system in Roseofilum reptotaenium: evidence of a bacteriophage-cyanobacterium arms race in the coral black band disease.</title>
        <authorList>
            <person name="Buerger P."/>
            <person name="Wood-Charlson E.M."/>
            <person name="Weynberg K.D."/>
            <person name="Willis B."/>
            <person name="Van Oppen M.J."/>
        </authorList>
    </citation>
    <scope>NUCLEOTIDE SEQUENCE [LARGE SCALE GENOMIC DNA]</scope>
    <source>
        <strain evidence="1">AO1-A</strain>
    </source>
</reference>
<gene>
    <name evidence="1" type="ORF">BI308_24280</name>
</gene>
<evidence type="ECO:0000313" key="1">
    <source>
        <dbReference type="EMBL" id="OJJ15492.1"/>
    </source>
</evidence>
<dbReference type="AlphaFoldDB" id="A0A1L9QK08"/>
<dbReference type="Proteomes" id="UP000183940">
    <property type="component" value="Unassembled WGS sequence"/>
</dbReference>
<keyword evidence="2" id="KW-1185">Reference proteome</keyword>
<evidence type="ECO:0008006" key="3">
    <source>
        <dbReference type="Google" id="ProtNLM"/>
    </source>
</evidence>
<protein>
    <recommendedName>
        <fullName evidence="3">Chlororespiratory reduction protein 7</fullName>
    </recommendedName>
</protein>
<evidence type="ECO:0000313" key="2">
    <source>
        <dbReference type="Proteomes" id="UP000183940"/>
    </source>
</evidence>
<dbReference type="InterPro" id="IPR038150">
    <property type="entry name" value="CRR7-like_sf"/>
</dbReference>
<comment type="caution">
    <text evidence="1">The sequence shown here is derived from an EMBL/GenBank/DDBJ whole genome shotgun (WGS) entry which is preliminary data.</text>
</comment>
<dbReference type="PANTHER" id="PTHR36803:SF1">
    <property type="entry name" value="PROTEIN CHLORORESPIRATORY REDUCTION 7, CHLOROPLASTIC"/>
    <property type="match status" value="1"/>
</dbReference>
<name>A0A1L9QK08_9CYAN</name>
<dbReference type="STRING" id="1925591.BI308_24280"/>
<dbReference type="PANTHER" id="PTHR36803">
    <property type="entry name" value="PROTEIN CHLORORESPIRATORY REDUCTION 7, CHLOROPLASTIC"/>
    <property type="match status" value="1"/>
</dbReference>
<organism evidence="1 2">
    <name type="scientific">Roseofilum reptotaenium AO1-A</name>
    <dbReference type="NCBI Taxonomy" id="1925591"/>
    <lineage>
        <taxon>Bacteria</taxon>
        <taxon>Bacillati</taxon>
        <taxon>Cyanobacteriota</taxon>
        <taxon>Cyanophyceae</taxon>
        <taxon>Desertifilales</taxon>
        <taxon>Desertifilaceae</taxon>
        <taxon>Roseofilum</taxon>
    </lineage>
</organism>
<sequence length="86" mass="9880">MPDSLMYQSDGFVVLESNQPEQFLTEAELLHKLKACLSQLQEELPRDLQKFTTLEDQAKSLMETSCELDLGPGAFLQWYVVRLEKS</sequence>
<dbReference type="Gene3D" id="3.90.940.40">
    <property type="entry name" value="Protein CHLORORESPIRATORY REDUCTION 7"/>
    <property type="match status" value="1"/>
</dbReference>
<dbReference type="EMBL" id="MLAW01000070">
    <property type="protein sequence ID" value="OJJ15492.1"/>
    <property type="molecule type" value="Genomic_DNA"/>
</dbReference>
<dbReference type="InterPro" id="IPR021954">
    <property type="entry name" value="CRR7"/>
</dbReference>